<comment type="similarity">
    <text evidence="1">Belongs to the ARG7 family.</text>
</comment>
<dbReference type="Pfam" id="PF02519">
    <property type="entry name" value="Auxin_inducible"/>
    <property type="match status" value="1"/>
</dbReference>
<dbReference type="PANTHER" id="PTHR31374:SF29">
    <property type="entry name" value="SAUR-LIKE AUXIN-RESPONSIVE PROTEIN FAMILY"/>
    <property type="match status" value="1"/>
</dbReference>
<dbReference type="GO" id="GO:0009733">
    <property type="term" value="P:response to auxin"/>
    <property type="evidence" value="ECO:0007669"/>
    <property type="project" value="InterPro"/>
</dbReference>
<evidence type="ECO:0000256" key="1">
    <source>
        <dbReference type="ARBA" id="ARBA00006974"/>
    </source>
</evidence>
<dbReference type="PANTHER" id="PTHR31374">
    <property type="entry name" value="AUXIN-INDUCED PROTEIN-LIKE-RELATED"/>
    <property type="match status" value="1"/>
</dbReference>
<dbReference type="AlphaFoldDB" id="A0A6V7QKN9"/>
<name>A0A6V7QKN9_ANACO</name>
<sequence>MEELAPSLALVLKEIASAAEGTRRGEGRGRGERRRRFVVPVGHLEHPLFATMLDAAEAEFGFHQTGAIVIPCRVDYFRCIESVIDHDAAAREEHQHFSSIRNRDCGELVREEIGNENLGGEEICGEGLTRKENDKEEINGEEIRAKGLVVKGIGGELLVAYELASEDSPVRSSPRRRGLAGEELAEEKGVSVGRV</sequence>
<evidence type="ECO:0000256" key="2">
    <source>
        <dbReference type="SAM" id="MobiDB-lite"/>
    </source>
</evidence>
<evidence type="ECO:0000313" key="3">
    <source>
        <dbReference type="EMBL" id="CAD1843395.1"/>
    </source>
</evidence>
<accession>A0A6V7QKN9</accession>
<dbReference type="InterPro" id="IPR003676">
    <property type="entry name" value="SAUR_fam"/>
</dbReference>
<evidence type="ECO:0008006" key="4">
    <source>
        <dbReference type="Google" id="ProtNLM"/>
    </source>
</evidence>
<protein>
    <recommendedName>
        <fullName evidence="4">Auxin-responsive protein SAUR32</fullName>
    </recommendedName>
</protein>
<organism evidence="3">
    <name type="scientific">Ananas comosus var. bracteatus</name>
    <name type="common">red pineapple</name>
    <dbReference type="NCBI Taxonomy" id="296719"/>
    <lineage>
        <taxon>Eukaryota</taxon>
        <taxon>Viridiplantae</taxon>
        <taxon>Streptophyta</taxon>
        <taxon>Embryophyta</taxon>
        <taxon>Tracheophyta</taxon>
        <taxon>Spermatophyta</taxon>
        <taxon>Magnoliopsida</taxon>
        <taxon>Liliopsida</taxon>
        <taxon>Poales</taxon>
        <taxon>Bromeliaceae</taxon>
        <taxon>Bromelioideae</taxon>
        <taxon>Ananas</taxon>
    </lineage>
</organism>
<feature type="region of interest" description="Disordered" evidence="2">
    <location>
        <begin position="169"/>
        <end position="195"/>
    </location>
</feature>
<proteinExistence type="inferred from homology"/>
<dbReference type="EMBL" id="LR862136">
    <property type="protein sequence ID" value="CAD1843395.1"/>
    <property type="molecule type" value="Genomic_DNA"/>
</dbReference>
<reference evidence="3" key="1">
    <citation type="submission" date="2020-07" db="EMBL/GenBank/DDBJ databases">
        <authorList>
            <person name="Lin J."/>
        </authorList>
    </citation>
    <scope>NUCLEOTIDE SEQUENCE</scope>
</reference>
<gene>
    <name evidence="3" type="ORF">CB5_LOCUS26606</name>
</gene>